<comment type="similarity">
    <text evidence="1 5">Belongs to the aldehyde dehydrogenase family.</text>
</comment>
<dbReference type="EMBL" id="REFY01000005">
    <property type="protein sequence ID" value="RQG87886.1"/>
    <property type="molecule type" value="Genomic_DNA"/>
</dbReference>
<dbReference type="Pfam" id="PF00171">
    <property type="entry name" value="Aldedh"/>
    <property type="match status" value="1"/>
</dbReference>
<evidence type="ECO:0000313" key="7">
    <source>
        <dbReference type="EMBL" id="RQG87886.1"/>
    </source>
</evidence>
<keyword evidence="8" id="KW-1185">Reference proteome</keyword>
<dbReference type="PROSITE" id="PS00687">
    <property type="entry name" value="ALDEHYDE_DEHYDR_GLU"/>
    <property type="match status" value="1"/>
</dbReference>
<dbReference type="FunFam" id="3.40.309.10:FF:000012">
    <property type="entry name" value="Betaine aldehyde dehydrogenase"/>
    <property type="match status" value="1"/>
</dbReference>
<evidence type="ECO:0000256" key="2">
    <source>
        <dbReference type="ARBA" id="ARBA00011881"/>
    </source>
</evidence>
<evidence type="ECO:0000256" key="3">
    <source>
        <dbReference type="ARBA" id="ARBA00023002"/>
    </source>
</evidence>
<dbReference type="Gene3D" id="3.40.309.10">
    <property type="entry name" value="Aldehyde Dehydrogenase, Chain A, domain 2"/>
    <property type="match status" value="1"/>
</dbReference>
<dbReference type="SUPFAM" id="SSF53720">
    <property type="entry name" value="ALDH-like"/>
    <property type="match status" value="1"/>
</dbReference>
<dbReference type="InterPro" id="IPR016162">
    <property type="entry name" value="Ald_DH_N"/>
</dbReference>
<organism evidence="7 8">
    <name type="scientific">Natrarchaeobius halalkaliphilus</name>
    <dbReference type="NCBI Taxonomy" id="1679091"/>
    <lineage>
        <taxon>Archaea</taxon>
        <taxon>Methanobacteriati</taxon>
        <taxon>Methanobacteriota</taxon>
        <taxon>Stenosarchaea group</taxon>
        <taxon>Halobacteria</taxon>
        <taxon>Halobacteriales</taxon>
        <taxon>Natrialbaceae</taxon>
        <taxon>Natrarchaeobius</taxon>
    </lineage>
</organism>
<dbReference type="Gene3D" id="3.40.605.10">
    <property type="entry name" value="Aldehyde Dehydrogenase, Chain A, domain 1"/>
    <property type="match status" value="1"/>
</dbReference>
<gene>
    <name evidence="7" type="ORF">EA462_13565</name>
</gene>
<dbReference type="FunFam" id="3.40.605.10:FF:000026">
    <property type="entry name" value="Aldehyde dehydrogenase, putative"/>
    <property type="match status" value="1"/>
</dbReference>
<dbReference type="InterPro" id="IPR029510">
    <property type="entry name" value="Ald_DH_CS_GLU"/>
</dbReference>
<evidence type="ECO:0000313" key="8">
    <source>
        <dbReference type="Proteomes" id="UP000273828"/>
    </source>
</evidence>
<comment type="subunit">
    <text evidence="2">Homotetramer.</text>
</comment>
<evidence type="ECO:0000256" key="5">
    <source>
        <dbReference type="RuleBase" id="RU003345"/>
    </source>
</evidence>
<dbReference type="GO" id="GO:0016620">
    <property type="term" value="F:oxidoreductase activity, acting on the aldehyde or oxo group of donors, NAD or NADP as acceptor"/>
    <property type="evidence" value="ECO:0007669"/>
    <property type="project" value="InterPro"/>
</dbReference>
<reference evidence="7 8" key="1">
    <citation type="submission" date="2018-10" db="EMBL/GenBank/DDBJ databases">
        <title>Natrarchaeobius chitinivorans gen. nov., sp. nov., and Natrarchaeobius haloalkaliphilus sp. nov., alkaliphilic, chitin-utilizing haloarchaea from hypersaline alkaline lakes.</title>
        <authorList>
            <person name="Sorokin D.Y."/>
            <person name="Elcheninov A.G."/>
            <person name="Kostrikina N.A."/>
            <person name="Bale N.J."/>
            <person name="Sinninghe Damste J.S."/>
            <person name="Khijniak T.V."/>
            <person name="Kublanov I.V."/>
            <person name="Toshchakov S.V."/>
        </authorList>
    </citation>
    <scope>NUCLEOTIDE SEQUENCE [LARGE SCALE GENOMIC DNA]</scope>
    <source>
        <strain evidence="7 8">AArcht-Sl</strain>
    </source>
</reference>
<evidence type="ECO:0000259" key="6">
    <source>
        <dbReference type="Pfam" id="PF00171"/>
    </source>
</evidence>
<dbReference type="FunFam" id="3.40.605.10:FF:000007">
    <property type="entry name" value="NAD/NADP-dependent betaine aldehyde dehydrogenase"/>
    <property type="match status" value="1"/>
</dbReference>
<protein>
    <submittedName>
        <fullName evidence="7">Aldehyde dehydrogenase</fullName>
    </submittedName>
</protein>
<dbReference type="Proteomes" id="UP000273828">
    <property type="component" value="Unassembled WGS sequence"/>
</dbReference>
<keyword evidence="3 5" id="KW-0560">Oxidoreductase</keyword>
<evidence type="ECO:0000256" key="1">
    <source>
        <dbReference type="ARBA" id="ARBA00009986"/>
    </source>
</evidence>
<proteinExistence type="inferred from homology"/>
<dbReference type="PANTHER" id="PTHR11699">
    <property type="entry name" value="ALDEHYDE DEHYDROGENASE-RELATED"/>
    <property type="match status" value="1"/>
</dbReference>
<name>A0A3N6LIT7_9EURY</name>
<feature type="active site" evidence="4">
    <location>
        <position position="250"/>
    </location>
</feature>
<comment type="caution">
    <text evidence="7">The sequence shown here is derived from an EMBL/GenBank/DDBJ whole genome shotgun (WGS) entry which is preliminary data.</text>
</comment>
<dbReference type="InterPro" id="IPR016163">
    <property type="entry name" value="Ald_DH_C"/>
</dbReference>
<dbReference type="RefSeq" id="WP_124179085.1">
    <property type="nucleotide sequence ID" value="NZ_REFY01000005.1"/>
</dbReference>
<dbReference type="InterPro" id="IPR016161">
    <property type="entry name" value="Ald_DH/histidinol_DH"/>
</dbReference>
<dbReference type="InterPro" id="IPR015590">
    <property type="entry name" value="Aldehyde_DH_dom"/>
</dbReference>
<accession>A0A3N6LIT7</accession>
<sequence>MASPAADDTGPFINGEYRSAAETFDIENPSTGETIATVGIADEETVDDAIETAREAQREWAALDASERGRVLRRVGERLTDSVDELAELESLEMGRPIGQSNGIITDGLGYFEYYGGLCDKIQGETIPVDGNRLDYTQKEPLGVSAQIIPWNAAVMLGIRGIVPALAAGNAVVAKPSSEAPLSVLKFAELATEAGIPEGLFNVVPGPGSRTGATLTEDPRIDEITFTGSVTGGTMVGKAAMENVIPVSLELGGKSPSIVFEDADLDAAIEDTLKVFFNSGQVCFATTRVFVHEEIYDEFTSRLAAATESMSIGPGIDGHDIGPVISADALDDIEEYVSTAKADGARVLTGGSVVERNGNYFEPTLIDSVDDDAPISCEEVFGPVITLYEFSDETEVIRRANDTEYGLYAAVWTDTLDRGHRVANGLEAGTVAINEFPATFPQAPFGGYKKSGLGREKGIQAIDHYTQLKNVVVSLGESDGTVFDK</sequence>
<dbReference type="AlphaFoldDB" id="A0A3N6LIT7"/>
<dbReference type="OrthoDB" id="6342at2157"/>
<feature type="domain" description="Aldehyde dehydrogenase" evidence="6">
    <location>
        <begin position="20"/>
        <end position="471"/>
    </location>
</feature>
<evidence type="ECO:0000256" key="4">
    <source>
        <dbReference type="PROSITE-ProRule" id="PRU10007"/>
    </source>
</evidence>